<proteinExistence type="predicted"/>
<evidence type="ECO:0000313" key="3">
    <source>
        <dbReference type="EMBL" id="KAK6175295.1"/>
    </source>
</evidence>
<dbReference type="InterPro" id="IPR002035">
    <property type="entry name" value="VWF_A"/>
</dbReference>
<comment type="caution">
    <text evidence="3">The sequence shown here is derived from an EMBL/GenBank/DDBJ whole genome shotgun (WGS) entry which is preliminary data.</text>
</comment>
<feature type="domain" description="VWFA" evidence="2">
    <location>
        <begin position="152"/>
        <end position="370"/>
    </location>
</feature>
<evidence type="ECO:0000256" key="1">
    <source>
        <dbReference type="SAM" id="Phobius"/>
    </source>
</evidence>
<dbReference type="InterPro" id="IPR010734">
    <property type="entry name" value="Copine_C"/>
</dbReference>
<dbReference type="InterPro" id="IPR052079">
    <property type="entry name" value="E3_ligase/Copine_domain"/>
</dbReference>
<keyword evidence="1" id="KW-0812">Transmembrane</keyword>
<evidence type="ECO:0000259" key="2">
    <source>
        <dbReference type="PROSITE" id="PS50234"/>
    </source>
</evidence>
<keyword evidence="1" id="KW-1133">Transmembrane helix</keyword>
<reference evidence="3 4" key="1">
    <citation type="submission" date="2024-01" db="EMBL/GenBank/DDBJ databases">
        <title>The genome of the rayed Mediterranean limpet Patella caerulea (Linnaeus, 1758).</title>
        <authorList>
            <person name="Anh-Thu Weber A."/>
            <person name="Halstead-Nussloch G."/>
        </authorList>
    </citation>
    <scope>NUCLEOTIDE SEQUENCE [LARGE SCALE GENOMIC DNA]</scope>
    <source>
        <strain evidence="3">AATW-2023a</strain>
        <tissue evidence="3">Whole specimen</tissue>
    </source>
</reference>
<protein>
    <recommendedName>
        <fullName evidence="2">VWFA domain-containing protein</fullName>
    </recommendedName>
</protein>
<sequence>MDRTYIASALVFLIVLLLLWIFCVKRRRSGALLAGKAKKTLSGVKEDEEFHSDVQTTVFENLRHRQMQEEHYEETKSTTTTVVNQAVLKSSDNSKVSSGLNMSISDKNFDHVDALKTNRFYKNKHVEILAEKFKSTDEVSEAMRRAGLEHCNLIFGVDYTASNYNQGKKTFGGKYLHKIDPDCLNPYQLVIQVLGKTLHSFASDGSIPAFGFGDMRTKDRSIFALNTNGLCSGFEDVLKIYNQVTPNVHPSGPTNFAPLIYQAISIVKATSEPKHKYHILVIVADGQVTSEQATIQAIVDASNYPLSIIMVGVGDGPWDTMDEYDHKLPARKFDNFEFVDYHKVTSNTSTPDAAFALHALKEIPDQYREIKDLGYLSN</sequence>
<dbReference type="GO" id="GO:0005634">
    <property type="term" value="C:nucleus"/>
    <property type="evidence" value="ECO:0007669"/>
    <property type="project" value="TreeGrafter"/>
</dbReference>
<dbReference type="Gene3D" id="3.40.50.410">
    <property type="entry name" value="von Willebrand factor, type A domain"/>
    <property type="match status" value="1"/>
</dbReference>
<organism evidence="3 4">
    <name type="scientific">Patella caerulea</name>
    <name type="common">Rayed Mediterranean limpet</name>
    <dbReference type="NCBI Taxonomy" id="87958"/>
    <lineage>
        <taxon>Eukaryota</taxon>
        <taxon>Metazoa</taxon>
        <taxon>Spiralia</taxon>
        <taxon>Lophotrochozoa</taxon>
        <taxon>Mollusca</taxon>
        <taxon>Gastropoda</taxon>
        <taxon>Patellogastropoda</taxon>
        <taxon>Patelloidea</taxon>
        <taxon>Patellidae</taxon>
        <taxon>Patella</taxon>
    </lineage>
</organism>
<keyword evidence="4" id="KW-1185">Reference proteome</keyword>
<dbReference type="PANTHER" id="PTHR45751:SF11">
    <property type="entry name" value="COPINE FAMILY PROTEIN 2"/>
    <property type="match status" value="1"/>
</dbReference>
<feature type="transmembrane region" description="Helical" evidence="1">
    <location>
        <begin position="6"/>
        <end position="24"/>
    </location>
</feature>
<dbReference type="AlphaFoldDB" id="A0AAN8JGW0"/>
<dbReference type="Proteomes" id="UP001347796">
    <property type="component" value="Unassembled WGS sequence"/>
</dbReference>
<dbReference type="SMART" id="SM00327">
    <property type="entry name" value="VWA"/>
    <property type="match status" value="1"/>
</dbReference>
<dbReference type="PROSITE" id="PS50234">
    <property type="entry name" value="VWFA"/>
    <property type="match status" value="1"/>
</dbReference>
<accession>A0AAN8JGW0</accession>
<evidence type="ECO:0000313" key="4">
    <source>
        <dbReference type="Proteomes" id="UP001347796"/>
    </source>
</evidence>
<name>A0AAN8JGW0_PATCE</name>
<dbReference type="GO" id="GO:0004842">
    <property type="term" value="F:ubiquitin-protein transferase activity"/>
    <property type="evidence" value="ECO:0007669"/>
    <property type="project" value="TreeGrafter"/>
</dbReference>
<dbReference type="PANTHER" id="PTHR45751">
    <property type="entry name" value="COPINE FAMILY PROTEIN 1"/>
    <property type="match status" value="1"/>
</dbReference>
<keyword evidence="1" id="KW-0472">Membrane</keyword>
<dbReference type="InterPro" id="IPR036465">
    <property type="entry name" value="vWFA_dom_sf"/>
</dbReference>
<gene>
    <name evidence="3" type="ORF">SNE40_013787</name>
</gene>
<dbReference type="Pfam" id="PF07002">
    <property type="entry name" value="Copine"/>
    <property type="match status" value="1"/>
</dbReference>
<dbReference type="GO" id="GO:0016567">
    <property type="term" value="P:protein ubiquitination"/>
    <property type="evidence" value="ECO:0007669"/>
    <property type="project" value="TreeGrafter"/>
</dbReference>
<dbReference type="SUPFAM" id="SSF53300">
    <property type="entry name" value="vWA-like"/>
    <property type="match status" value="1"/>
</dbReference>
<dbReference type="EMBL" id="JAZGQO010000010">
    <property type="protein sequence ID" value="KAK6175295.1"/>
    <property type="molecule type" value="Genomic_DNA"/>
</dbReference>